<protein>
    <submittedName>
        <fullName evidence="1">9937_t:CDS:1</fullName>
    </submittedName>
</protein>
<accession>A0A9N9I297</accession>
<dbReference type="AlphaFoldDB" id="A0A9N9I297"/>
<sequence>MGIEEDLDLLVYLKVYHIQFSLNDRIIPLSSNKNIPNALETLMQNSKKLQLPPAKSYAIRPNLLYNHLLKILQKKELGWTEYQKDRVYNLYYEESHHKKEEISSERLHQHMDSVQKSIVEDLPICKDIKPKYQPIIDILNTVGEFELICIDEYLPVDSLKRPVFLKEMSLSLLMTLYIYYHGNYLSNLHWIWKKNEEINDNTKTLETQAILKVYNEIPKYSTRQM</sequence>
<name>A0A9N9I297_FUNMO</name>
<evidence type="ECO:0000313" key="1">
    <source>
        <dbReference type="EMBL" id="CAG8717185.1"/>
    </source>
</evidence>
<keyword evidence="2" id="KW-1185">Reference proteome</keyword>
<gene>
    <name evidence="1" type="ORF">FMOSSE_LOCUS14721</name>
</gene>
<reference evidence="1" key="1">
    <citation type="submission" date="2021-06" db="EMBL/GenBank/DDBJ databases">
        <authorList>
            <person name="Kallberg Y."/>
            <person name="Tangrot J."/>
            <person name="Rosling A."/>
        </authorList>
    </citation>
    <scope>NUCLEOTIDE SEQUENCE</scope>
    <source>
        <strain evidence="1">87-6 pot B 2015</strain>
    </source>
</reference>
<organism evidence="1 2">
    <name type="scientific">Funneliformis mosseae</name>
    <name type="common">Endomycorrhizal fungus</name>
    <name type="synonym">Glomus mosseae</name>
    <dbReference type="NCBI Taxonomy" id="27381"/>
    <lineage>
        <taxon>Eukaryota</taxon>
        <taxon>Fungi</taxon>
        <taxon>Fungi incertae sedis</taxon>
        <taxon>Mucoromycota</taxon>
        <taxon>Glomeromycotina</taxon>
        <taxon>Glomeromycetes</taxon>
        <taxon>Glomerales</taxon>
        <taxon>Glomeraceae</taxon>
        <taxon>Funneliformis</taxon>
    </lineage>
</organism>
<feature type="non-terminal residue" evidence="1">
    <location>
        <position position="1"/>
    </location>
</feature>
<dbReference type="EMBL" id="CAJVPP010012282">
    <property type="protein sequence ID" value="CAG8717185.1"/>
    <property type="molecule type" value="Genomic_DNA"/>
</dbReference>
<proteinExistence type="predicted"/>
<comment type="caution">
    <text evidence="1">The sequence shown here is derived from an EMBL/GenBank/DDBJ whole genome shotgun (WGS) entry which is preliminary data.</text>
</comment>
<evidence type="ECO:0000313" key="2">
    <source>
        <dbReference type="Proteomes" id="UP000789375"/>
    </source>
</evidence>
<dbReference type="Proteomes" id="UP000789375">
    <property type="component" value="Unassembled WGS sequence"/>
</dbReference>